<dbReference type="GO" id="GO:0046872">
    <property type="term" value="F:metal ion binding"/>
    <property type="evidence" value="ECO:0007669"/>
    <property type="project" value="UniProtKB-KW"/>
</dbReference>
<evidence type="ECO:0000256" key="6">
    <source>
        <dbReference type="ARBA" id="ARBA00023014"/>
    </source>
</evidence>
<protein>
    <recommendedName>
        <fullName evidence="7">Anaerobic ribonucleoside-triphosphate reductase-activating protein</fullName>
        <ecNumber evidence="7">1.97.1.-</ecNumber>
    </recommendedName>
</protein>
<gene>
    <name evidence="8" type="primary">nrdG</name>
    <name evidence="8" type="ORF">H9702_05650</name>
</gene>
<evidence type="ECO:0000256" key="2">
    <source>
        <dbReference type="ARBA" id="ARBA00022485"/>
    </source>
</evidence>
<keyword evidence="4" id="KW-0479">Metal-binding</keyword>
<evidence type="ECO:0000313" key="9">
    <source>
        <dbReference type="Proteomes" id="UP000823896"/>
    </source>
</evidence>
<dbReference type="GO" id="GO:0043365">
    <property type="term" value="F:[formate-C-acetyltransferase]-activating enzyme activity"/>
    <property type="evidence" value="ECO:0007669"/>
    <property type="project" value="InterPro"/>
</dbReference>
<comment type="caution">
    <text evidence="8">The sequence shown here is derived from an EMBL/GenBank/DDBJ whole genome shotgun (WGS) entry which is preliminary data.</text>
</comment>
<dbReference type="EC" id="1.97.1.-" evidence="7"/>
<dbReference type="PANTHER" id="PTHR30352:SF2">
    <property type="entry name" value="ANAEROBIC RIBONUCLEOSIDE-TRIPHOSPHATE REDUCTASE-ACTIVATING PROTEIN"/>
    <property type="match status" value="1"/>
</dbReference>
<dbReference type="GO" id="GO:0004748">
    <property type="term" value="F:ribonucleoside-diphosphate reductase activity, thioredoxin disulfide as acceptor"/>
    <property type="evidence" value="ECO:0007669"/>
    <property type="project" value="TreeGrafter"/>
</dbReference>
<name>A0A9D2SUV0_9FIRM</name>
<dbReference type="EMBL" id="DWWM01000036">
    <property type="protein sequence ID" value="HJC36598.1"/>
    <property type="molecule type" value="Genomic_DNA"/>
</dbReference>
<comment type="similarity">
    <text evidence="7">Belongs to the organic radical-activating enzymes family.</text>
</comment>
<dbReference type="PANTHER" id="PTHR30352">
    <property type="entry name" value="PYRUVATE FORMATE-LYASE-ACTIVATING ENZYME"/>
    <property type="match status" value="1"/>
</dbReference>
<dbReference type="SFLD" id="SFLDG01066">
    <property type="entry name" value="organic_radical-activating_enz"/>
    <property type="match status" value="1"/>
</dbReference>
<dbReference type="CDD" id="cd01335">
    <property type="entry name" value="Radical_SAM"/>
    <property type="match status" value="1"/>
</dbReference>
<evidence type="ECO:0000256" key="1">
    <source>
        <dbReference type="ARBA" id="ARBA00001966"/>
    </source>
</evidence>
<keyword evidence="5" id="KW-0408">Iron</keyword>
<accession>A0A9D2SUV0</accession>
<sequence length="174" mass="19703">MTEQLRLASPLQLDSFVDGPGIRMVLWTQGCPHHCPGCHNPQTHDPDAGQLYDVQELIHQIEQEPLQSGLTLSGGEPFVQSAALLPIAQAAKRKGLSLWAYSGYTYEQLLEDDQHRQLLELLDVLVDGRFLQEQKDYRLRFKGSRNQRIIDVPASLREGHVMLSSYDEVNLKLD</sequence>
<organism evidence="8 9">
    <name type="scientific">Candidatus Merdibacter merdavium</name>
    <dbReference type="NCBI Taxonomy" id="2838692"/>
    <lineage>
        <taxon>Bacteria</taxon>
        <taxon>Bacillati</taxon>
        <taxon>Bacillota</taxon>
        <taxon>Erysipelotrichia</taxon>
        <taxon>Erysipelotrichales</taxon>
        <taxon>Erysipelotrichaceae</taxon>
        <taxon>Merdibacter</taxon>
    </lineage>
</organism>
<dbReference type="InterPro" id="IPR013785">
    <property type="entry name" value="Aldolase_TIM"/>
</dbReference>
<dbReference type="AlphaFoldDB" id="A0A9D2SUV0"/>
<dbReference type="Gene3D" id="3.20.20.70">
    <property type="entry name" value="Aldolase class I"/>
    <property type="match status" value="1"/>
</dbReference>
<comment type="cofactor">
    <cofactor evidence="1">
        <name>[4Fe-4S] cluster</name>
        <dbReference type="ChEBI" id="CHEBI:49883"/>
    </cofactor>
</comment>
<dbReference type="SFLD" id="SFLDS00029">
    <property type="entry name" value="Radical_SAM"/>
    <property type="match status" value="1"/>
</dbReference>
<evidence type="ECO:0000256" key="5">
    <source>
        <dbReference type="ARBA" id="ARBA00023004"/>
    </source>
</evidence>
<dbReference type="InterPro" id="IPR034457">
    <property type="entry name" value="Organic_radical-activating"/>
</dbReference>
<dbReference type="SFLD" id="SFLDG01063">
    <property type="entry name" value="activating_enzymes__group_1"/>
    <property type="match status" value="1"/>
</dbReference>
<dbReference type="InterPro" id="IPR007197">
    <property type="entry name" value="rSAM"/>
</dbReference>
<evidence type="ECO:0000313" key="8">
    <source>
        <dbReference type="EMBL" id="HJC36598.1"/>
    </source>
</evidence>
<dbReference type="SUPFAM" id="SSF102114">
    <property type="entry name" value="Radical SAM enzymes"/>
    <property type="match status" value="1"/>
</dbReference>
<keyword evidence="2" id="KW-0004">4Fe-4S</keyword>
<evidence type="ECO:0000256" key="7">
    <source>
        <dbReference type="PIRNR" id="PIRNR000368"/>
    </source>
</evidence>
<reference evidence="8" key="2">
    <citation type="submission" date="2021-04" db="EMBL/GenBank/DDBJ databases">
        <authorList>
            <person name="Gilroy R."/>
        </authorList>
    </citation>
    <scope>NUCLEOTIDE SEQUENCE</scope>
    <source>
        <strain evidence="8">CHK187-11901</strain>
    </source>
</reference>
<dbReference type="GO" id="GO:0051539">
    <property type="term" value="F:4 iron, 4 sulfur cluster binding"/>
    <property type="evidence" value="ECO:0007669"/>
    <property type="project" value="UniProtKB-KW"/>
</dbReference>
<evidence type="ECO:0000256" key="4">
    <source>
        <dbReference type="ARBA" id="ARBA00022723"/>
    </source>
</evidence>
<proteinExistence type="inferred from homology"/>
<keyword evidence="3" id="KW-0949">S-adenosyl-L-methionine</keyword>
<keyword evidence="6" id="KW-0411">Iron-sulfur</keyword>
<dbReference type="NCBIfam" id="TIGR02491">
    <property type="entry name" value="NrdG"/>
    <property type="match status" value="1"/>
</dbReference>
<dbReference type="PIRSF" id="PIRSF000368">
    <property type="entry name" value="NrdG"/>
    <property type="match status" value="1"/>
</dbReference>
<comment type="function">
    <text evidence="7">Activation of anaerobic ribonucleoside-triphosphate reductase under anaerobic conditions by generation of an organic free radical, using S-adenosylmethionine and reduced flavodoxin as cosubstrates to produce 5'-deoxy-adenosine.</text>
</comment>
<dbReference type="InterPro" id="IPR012837">
    <property type="entry name" value="NrdG"/>
</dbReference>
<keyword evidence="7" id="KW-0560">Oxidoreductase</keyword>
<dbReference type="InterPro" id="IPR058240">
    <property type="entry name" value="rSAM_sf"/>
</dbReference>
<dbReference type="Proteomes" id="UP000823896">
    <property type="component" value="Unassembled WGS sequence"/>
</dbReference>
<reference evidence="8" key="1">
    <citation type="journal article" date="2021" name="PeerJ">
        <title>Extensive microbial diversity within the chicken gut microbiome revealed by metagenomics and culture.</title>
        <authorList>
            <person name="Gilroy R."/>
            <person name="Ravi A."/>
            <person name="Getino M."/>
            <person name="Pursley I."/>
            <person name="Horton D.L."/>
            <person name="Alikhan N.F."/>
            <person name="Baker D."/>
            <person name="Gharbi K."/>
            <person name="Hall N."/>
            <person name="Watson M."/>
            <person name="Adriaenssens E.M."/>
            <person name="Foster-Nyarko E."/>
            <person name="Jarju S."/>
            <person name="Secka A."/>
            <person name="Antonio M."/>
            <person name="Oren A."/>
            <person name="Chaudhuri R.R."/>
            <person name="La Ragione R."/>
            <person name="Hildebrand F."/>
            <person name="Pallen M.J."/>
        </authorList>
    </citation>
    <scope>NUCLEOTIDE SEQUENCE</scope>
    <source>
        <strain evidence="8">CHK187-11901</strain>
    </source>
</reference>
<dbReference type="SFLD" id="SFLDF00299">
    <property type="entry name" value="anaerobic_ribonucleoside-triph"/>
    <property type="match status" value="1"/>
</dbReference>
<evidence type="ECO:0000256" key="3">
    <source>
        <dbReference type="ARBA" id="ARBA00022691"/>
    </source>
</evidence>
<dbReference type="Pfam" id="PF13353">
    <property type="entry name" value="Fer4_12"/>
    <property type="match status" value="1"/>
</dbReference>